<dbReference type="AlphaFoldDB" id="A0AAV3PQX9"/>
<dbReference type="EMBL" id="BAABME010018388">
    <property type="protein sequence ID" value="GAA0153645.1"/>
    <property type="molecule type" value="Genomic_DNA"/>
</dbReference>
<name>A0AAV3PQX9_LITER</name>
<reference evidence="1 2" key="1">
    <citation type="submission" date="2024-01" db="EMBL/GenBank/DDBJ databases">
        <title>The complete chloroplast genome sequence of Lithospermum erythrorhizon: insights into the phylogenetic relationship among Boraginaceae species and the maternal lineages of purple gromwells.</title>
        <authorList>
            <person name="Okada T."/>
            <person name="Watanabe K."/>
        </authorList>
    </citation>
    <scope>NUCLEOTIDE SEQUENCE [LARGE SCALE GENOMIC DNA]</scope>
</reference>
<accession>A0AAV3PQX9</accession>
<organism evidence="1 2">
    <name type="scientific">Lithospermum erythrorhizon</name>
    <name type="common">Purple gromwell</name>
    <name type="synonym">Lithospermum officinale var. erythrorhizon</name>
    <dbReference type="NCBI Taxonomy" id="34254"/>
    <lineage>
        <taxon>Eukaryota</taxon>
        <taxon>Viridiplantae</taxon>
        <taxon>Streptophyta</taxon>
        <taxon>Embryophyta</taxon>
        <taxon>Tracheophyta</taxon>
        <taxon>Spermatophyta</taxon>
        <taxon>Magnoliopsida</taxon>
        <taxon>eudicotyledons</taxon>
        <taxon>Gunneridae</taxon>
        <taxon>Pentapetalae</taxon>
        <taxon>asterids</taxon>
        <taxon>lamiids</taxon>
        <taxon>Boraginales</taxon>
        <taxon>Boraginaceae</taxon>
        <taxon>Boraginoideae</taxon>
        <taxon>Lithospermeae</taxon>
        <taxon>Lithospermum</taxon>
    </lineage>
</organism>
<comment type="caution">
    <text evidence="1">The sequence shown here is derived from an EMBL/GenBank/DDBJ whole genome shotgun (WGS) entry which is preliminary data.</text>
</comment>
<evidence type="ECO:0000313" key="1">
    <source>
        <dbReference type="EMBL" id="GAA0153645.1"/>
    </source>
</evidence>
<proteinExistence type="predicted"/>
<keyword evidence="2" id="KW-1185">Reference proteome</keyword>
<protein>
    <submittedName>
        <fullName evidence="1">Uncharacterized protein</fullName>
    </submittedName>
</protein>
<gene>
    <name evidence="1" type="ORF">LIER_37710</name>
</gene>
<dbReference type="Proteomes" id="UP001454036">
    <property type="component" value="Unassembled WGS sequence"/>
</dbReference>
<sequence>MPLTPEMTAHTPDSYQTLFPLNGFEEGQTPIPSAGYEPGQGNYPARQAPCFLIGSQTLLGLYCRYLVRVRLNTLLADHIGEELSGGHPKDALIGVEPKLIPPQFIKALPEIVLMIRRFLALD</sequence>
<evidence type="ECO:0000313" key="2">
    <source>
        <dbReference type="Proteomes" id="UP001454036"/>
    </source>
</evidence>